<feature type="transmembrane region" description="Helical" evidence="1">
    <location>
        <begin position="83"/>
        <end position="107"/>
    </location>
</feature>
<sequence length="214" mass="24120">MGRPYIKTYRVCAGIIGLLALLGVALQFCTAIPAFLANGRTLAGSLVEFFSFFTIQSNLLVAISLFITSVTPIRKNQFFNQPSVVTAITVYISIVSLVYNLLLSQLANYKGMAKLGDELVHLIVPVLVIVYWLTAVLKDKITWKDTIRWLWYPAAYLVYIFIRGALSGFYPYFFLDAAKFGYPKVLVNIVVLMLVFFCFSIFYVAIARFISRTS</sequence>
<keyword evidence="3" id="KW-1185">Reference proteome</keyword>
<dbReference type="NCBIfam" id="NF038065">
    <property type="entry name" value="Pr6Pr"/>
    <property type="match status" value="1"/>
</dbReference>
<dbReference type="AlphaFoldDB" id="A0A926NYZ8"/>
<reference evidence="2" key="1">
    <citation type="submission" date="2020-09" db="EMBL/GenBank/DDBJ databases">
        <title>Novel species of Mucilaginibacter isolated from a glacier on the Tibetan Plateau.</title>
        <authorList>
            <person name="Liu Q."/>
            <person name="Xin Y.-H."/>
        </authorList>
    </citation>
    <scope>NUCLEOTIDE SEQUENCE</scope>
    <source>
        <strain evidence="2">ZB1P21</strain>
    </source>
</reference>
<keyword evidence="1" id="KW-1133">Transmembrane helix</keyword>
<name>A0A926NYZ8_9SPHI</name>
<gene>
    <name evidence="2" type="ORF">IDJ76_15415</name>
</gene>
<comment type="caution">
    <text evidence="2">The sequence shown here is derived from an EMBL/GenBank/DDBJ whole genome shotgun (WGS) entry which is preliminary data.</text>
</comment>
<feature type="transmembrane region" description="Helical" evidence="1">
    <location>
        <begin position="119"/>
        <end position="137"/>
    </location>
</feature>
<feature type="transmembrane region" description="Helical" evidence="1">
    <location>
        <begin position="149"/>
        <end position="173"/>
    </location>
</feature>
<dbReference type="RefSeq" id="WP_191164240.1">
    <property type="nucleotide sequence ID" value="NZ_JACWMX010000006.1"/>
</dbReference>
<dbReference type="Proteomes" id="UP000619078">
    <property type="component" value="Unassembled WGS sequence"/>
</dbReference>
<keyword evidence="1" id="KW-0812">Transmembrane</keyword>
<evidence type="ECO:0000313" key="2">
    <source>
        <dbReference type="EMBL" id="MBD1394498.1"/>
    </source>
</evidence>
<feature type="transmembrane region" description="Helical" evidence="1">
    <location>
        <begin position="12"/>
        <end position="37"/>
    </location>
</feature>
<proteinExistence type="predicted"/>
<protein>
    <submittedName>
        <fullName evidence="2">Pr6Pr family membrane protein</fullName>
    </submittedName>
</protein>
<feature type="transmembrane region" description="Helical" evidence="1">
    <location>
        <begin position="49"/>
        <end position="71"/>
    </location>
</feature>
<dbReference type="InterPro" id="IPR049713">
    <property type="entry name" value="Pr6Pr-like"/>
</dbReference>
<organism evidence="2 3">
    <name type="scientific">Mucilaginibacter glaciei</name>
    <dbReference type="NCBI Taxonomy" id="2772109"/>
    <lineage>
        <taxon>Bacteria</taxon>
        <taxon>Pseudomonadati</taxon>
        <taxon>Bacteroidota</taxon>
        <taxon>Sphingobacteriia</taxon>
        <taxon>Sphingobacteriales</taxon>
        <taxon>Sphingobacteriaceae</taxon>
        <taxon>Mucilaginibacter</taxon>
    </lineage>
</organism>
<evidence type="ECO:0000256" key="1">
    <source>
        <dbReference type="SAM" id="Phobius"/>
    </source>
</evidence>
<keyword evidence="1" id="KW-0472">Membrane</keyword>
<accession>A0A926NYZ8</accession>
<feature type="transmembrane region" description="Helical" evidence="1">
    <location>
        <begin position="185"/>
        <end position="206"/>
    </location>
</feature>
<dbReference type="EMBL" id="JACWMX010000006">
    <property type="protein sequence ID" value="MBD1394498.1"/>
    <property type="molecule type" value="Genomic_DNA"/>
</dbReference>
<evidence type="ECO:0000313" key="3">
    <source>
        <dbReference type="Proteomes" id="UP000619078"/>
    </source>
</evidence>